<gene>
    <name evidence="2" type="ORF">EVAR_12397_1</name>
</gene>
<dbReference type="AlphaFoldDB" id="A0A4C1U0I5"/>
<feature type="region of interest" description="Disordered" evidence="1">
    <location>
        <begin position="23"/>
        <end position="60"/>
    </location>
</feature>
<accession>A0A4C1U0I5</accession>
<evidence type="ECO:0000313" key="3">
    <source>
        <dbReference type="Proteomes" id="UP000299102"/>
    </source>
</evidence>
<reference evidence="2 3" key="1">
    <citation type="journal article" date="2019" name="Commun. Biol.">
        <title>The bagworm genome reveals a unique fibroin gene that provides high tensile strength.</title>
        <authorList>
            <person name="Kono N."/>
            <person name="Nakamura H."/>
            <person name="Ohtoshi R."/>
            <person name="Tomita M."/>
            <person name="Numata K."/>
            <person name="Arakawa K."/>
        </authorList>
    </citation>
    <scope>NUCLEOTIDE SEQUENCE [LARGE SCALE GENOMIC DNA]</scope>
</reference>
<evidence type="ECO:0000313" key="2">
    <source>
        <dbReference type="EMBL" id="GBP19356.1"/>
    </source>
</evidence>
<keyword evidence="3" id="KW-1185">Reference proteome</keyword>
<protein>
    <submittedName>
        <fullName evidence="2">Uncharacterized protein</fullName>
    </submittedName>
</protein>
<dbReference type="EMBL" id="BGZK01000107">
    <property type="protein sequence ID" value="GBP19356.1"/>
    <property type="molecule type" value="Genomic_DNA"/>
</dbReference>
<name>A0A4C1U0I5_EUMVA</name>
<dbReference type="Proteomes" id="UP000299102">
    <property type="component" value="Unassembled WGS sequence"/>
</dbReference>
<comment type="caution">
    <text evidence="2">The sequence shown here is derived from an EMBL/GenBank/DDBJ whole genome shotgun (WGS) entry which is preliminary data.</text>
</comment>
<dbReference type="OrthoDB" id="429597at2759"/>
<sequence length="107" mass="11848">MGEPPTRWIDNLSTLRRRLRTTLSSNHRQRSSAALSAHWAGPRGLESGNFDVEDDPRSGRPVADKVDAILEKIKKNGHISSYDIAEELGIDHKIPSSSARNFVVSSL</sequence>
<proteinExistence type="predicted"/>
<evidence type="ECO:0000256" key="1">
    <source>
        <dbReference type="SAM" id="MobiDB-lite"/>
    </source>
</evidence>
<organism evidence="2 3">
    <name type="scientific">Eumeta variegata</name>
    <name type="common">Bagworm moth</name>
    <name type="synonym">Eumeta japonica</name>
    <dbReference type="NCBI Taxonomy" id="151549"/>
    <lineage>
        <taxon>Eukaryota</taxon>
        <taxon>Metazoa</taxon>
        <taxon>Ecdysozoa</taxon>
        <taxon>Arthropoda</taxon>
        <taxon>Hexapoda</taxon>
        <taxon>Insecta</taxon>
        <taxon>Pterygota</taxon>
        <taxon>Neoptera</taxon>
        <taxon>Endopterygota</taxon>
        <taxon>Lepidoptera</taxon>
        <taxon>Glossata</taxon>
        <taxon>Ditrysia</taxon>
        <taxon>Tineoidea</taxon>
        <taxon>Psychidae</taxon>
        <taxon>Oiketicinae</taxon>
        <taxon>Eumeta</taxon>
    </lineage>
</organism>